<evidence type="ECO:0000313" key="4">
    <source>
        <dbReference type="Proteomes" id="UP000094455"/>
    </source>
</evidence>
<dbReference type="PANTHER" id="PTHR47417:SF1">
    <property type="entry name" value="SMR DOMAIN-CONTAINING PROTEIN YPL199C"/>
    <property type="match status" value="1"/>
</dbReference>
<reference evidence="3 4" key="1">
    <citation type="journal article" date="2016" name="Proc. Natl. Acad. Sci. U.S.A.">
        <title>Comparative genomics of biotechnologically important yeasts.</title>
        <authorList>
            <person name="Riley R."/>
            <person name="Haridas S."/>
            <person name="Wolfe K.H."/>
            <person name="Lopes M.R."/>
            <person name="Hittinger C.T."/>
            <person name="Goeker M."/>
            <person name="Salamov A.A."/>
            <person name="Wisecaver J.H."/>
            <person name="Long T.M."/>
            <person name="Calvey C.H."/>
            <person name="Aerts A.L."/>
            <person name="Barry K.W."/>
            <person name="Choi C."/>
            <person name="Clum A."/>
            <person name="Coughlan A.Y."/>
            <person name="Deshpande S."/>
            <person name="Douglass A.P."/>
            <person name="Hanson S.J."/>
            <person name="Klenk H.-P."/>
            <person name="LaButti K.M."/>
            <person name="Lapidus A."/>
            <person name="Lindquist E.A."/>
            <person name="Lipzen A.M."/>
            <person name="Meier-Kolthoff J.P."/>
            <person name="Ohm R.A."/>
            <person name="Otillar R.P."/>
            <person name="Pangilinan J.L."/>
            <person name="Peng Y."/>
            <person name="Rokas A."/>
            <person name="Rosa C.A."/>
            <person name="Scheuner C."/>
            <person name="Sibirny A.A."/>
            <person name="Slot J.C."/>
            <person name="Stielow J.B."/>
            <person name="Sun H."/>
            <person name="Kurtzman C.P."/>
            <person name="Blackwell M."/>
            <person name="Grigoriev I.V."/>
            <person name="Jeffries T.W."/>
        </authorList>
    </citation>
    <scope>NUCLEOTIDE SEQUENCE [LARGE SCALE GENOMIC DNA]</scope>
    <source>
        <strain evidence="3 4">NRRL Y-2026</strain>
    </source>
</reference>
<dbReference type="RefSeq" id="XP_019015492.1">
    <property type="nucleotide sequence ID" value="XM_019160082.1"/>
</dbReference>
<dbReference type="Proteomes" id="UP000094455">
    <property type="component" value="Unassembled WGS sequence"/>
</dbReference>
<dbReference type="Gene3D" id="3.30.1370.110">
    <property type="match status" value="1"/>
</dbReference>
<evidence type="ECO:0000313" key="3">
    <source>
        <dbReference type="EMBL" id="ODQ44379.1"/>
    </source>
</evidence>
<evidence type="ECO:0000259" key="2">
    <source>
        <dbReference type="PROSITE" id="PS50828"/>
    </source>
</evidence>
<keyword evidence="4" id="KW-1185">Reference proteome</keyword>
<dbReference type="AlphaFoldDB" id="A0A1E3NE29"/>
<sequence length="252" mass="26437">MHGDTAALKALSRASAFARATATGRKTPKSLKNSTVKRPPVNRELIHRPAVRAGGDSAPAGAPPARPPPPATGRPSSPASPASPPASAAHHILRQRAAAAFERRDRVLADSAAAFRRGDKLAAAELAGEARALFSAAAAHNARAAEHLFRHHNPSLETDVVDLHGLYVPEALFYFSAHLQRCLRRGETRVTCVVGRGKNTAADGGSRLLPAVWALCQQLDVHAECAGAGVLAVCADQPFDPSLAGPTLHRGW</sequence>
<feature type="compositionally biased region" description="Pro residues" evidence="1">
    <location>
        <begin position="61"/>
        <end position="72"/>
    </location>
</feature>
<protein>
    <recommendedName>
        <fullName evidence="2">Smr domain-containing protein</fullName>
    </recommendedName>
</protein>
<dbReference type="GeneID" id="30176769"/>
<dbReference type="PROSITE" id="PS50828">
    <property type="entry name" value="SMR"/>
    <property type="match status" value="1"/>
</dbReference>
<feature type="region of interest" description="Disordered" evidence="1">
    <location>
        <begin position="16"/>
        <end position="89"/>
    </location>
</feature>
<dbReference type="InterPro" id="IPR013899">
    <property type="entry name" value="DUF1771"/>
</dbReference>
<feature type="domain" description="Smr" evidence="2">
    <location>
        <begin position="161"/>
        <end position="234"/>
    </location>
</feature>
<dbReference type="SUPFAM" id="SSF160443">
    <property type="entry name" value="SMR domain-like"/>
    <property type="match status" value="1"/>
</dbReference>
<dbReference type="Pfam" id="PF08590">
    <property type="entry name" value="DUF1771"/>
    <property type="match status" value="1"/>
</dbReference>
<dbReference type="InterPro" id="IPR053020">
    <property type="entry name" value="Smr_domain_protein"/>
</dbReference>
<gene>
    <name evidence="3" type="ORF">PICMEDRAFT_13582</name>
</gene>
<dbReference type="STRING" id="763406.A0A1E3NE29"/>
<name>A0A1E3NE29_9ASCO</name>
<evidence type="ECO:0000256" key="1">
    <source>
        <dbReference type="SAM" id="MobiDB-lite"/>
    </source>
</evidence>
<dbReference type="PANTHER" id="PTHR47417">
    <property type="entry name" value="SMR DOMAIN-CONTAINING PROTEIN YPL199C"/>
    <property type="match status" value="1"/>
</dbReference>
<dbReference type="InterPro" id="IPR002625">
    <property type="entry name" value="Smr_dom"/>
</dbReference>
<proteinExistence type="predicted"/>
<accession>A0A1E3NE29</accession>
<dbReference type="InterPro" id="IPR036063">
    <property type="entry name" value="Smr_dom_sf"/>
</dbReference>
<dbReference type="EMBL" id="KV454007">
    <property type="protein sequence ID" value="ODQ44379.1"/>
    <property type="molecule type" value="Genomic_DNA"/>
</dbReference>
<organism evidence="3 4">
    <name type="scientific">Pichia membranifaciens NRRL Y-2026</name>
    <dbReference type="NCBI Taxonomy" id="763406"/>
    <lineage>
        <taxon>Eukaryota</taxon>
        <taxon>Fungi</taxon>
        <taxon>Dikarya</taxon>
        <taxon>Ascomycota</taxon>
        <taxon>Saccharomycotina</taxon>
        <taxon>Pichiomycetes</taxon>
        <taxon>Pichiales</taxon>
        <taxon>Pichiaceae</taxon>
        <taxon>Pichia</taxon>
    </lineage>
</organism>
<feature type="compositionally biased region" description="Low complexity" evidence="1">
    <location>
        <begin position="73"/>
        <end position="89"/>
    </location>
</feature>
<dbReference type="SMART" id="SM00463">
    <property type="entry name" value="SMR"/>
    <property type="match status" value="1"/>
</dbReference>
<dbReference type="OrthoDB" id="3231855at2759"/>
<dbReference type="SMART" id="SM01162">
    <property type="entry name" value="DUF1771"/>
    <property type="match status" value="1"/>
</dbReference>